<evidence type="ECO:0000256" key="6">
    <source>
        <dbReference type="ARBA" id="ARBA00022833"/>
    </source>
</evidence>
<dbReference type="Pfam" id="PF00383">
    <property type="entry name" value="dCMP_cyt_deam_1"/>
    <property type="match status" value="1"/>
</dbReference>
<keyword evidence="11" id="KW-1185">Reference proteome</keyword>
<evidence type="ECO:0000256" key="4">
    <source>
        <dbReference type="ARBA" id="ARBA00022723"/>
    </source>
</evidence>
<evidence type="ECO:0000256" key="2">
    <source>
        <dbReference type="ARBA" id="ARBA00011738"/>
    </source>
</evidence>
<feature type="binding site" evidence="8">
    <location>
        <position position="57"/>
    </location>
    <ligand>
        <name>Zn(2+)</name>
        <dbReference type="ChEBI" id="CHEBI:29105"/>
        <note>catalytic</note>
    </ligand>
</feature>
<dbReference type="InterPro" id="IPR016193">
    <property type="entry name" value="Cytidine_deaminase-like"/>
</dbReference>
<dbReference type="CDD" id="cd01285">
    <property type="entry name" value="nucleoside_deaminase"/>
    <property type="match status" value="1"/>
</dbReference>
<gene>
    <name evidence="8" type="primary">tadA</name>
    <name evidence="10" type="ORF">NOR51B_96</name>
</gene>
<dbReference type="PROSITE" id="PS00903">
    <property type="entry name" value="CYT_DCMP_DEAMINASES_1"/>
    <property type="match status" value="1"/>
</dbReference>
<feature type="active site" description="Proton donor" evidence="8">
    <location>
        <position position="59"/>
    </location>
</feature>
<accession>B8KXG3</accession>
<evidence type="ECO:0000256" key="8">
    <source>
        <dbReference type="HAMAP-Rule" id="MF_00972"/>
    </source>
</evidence>
<dbReference type="eggNOG" id="COG0590">
    <property type="taxonomic scope" value="Bacteria"/>
</dbReference>
<organism evidence="10 11">
    <name type="scientific">Luminiphilus syltensis NOR5-1B</name>
    <dbReference type="NCBI Taxonomy" id="565045"/>
    <lineage>
        <taxon>Bacteria</taxon>
        <taxon>Pseudomonadati</taxon>
        <taxon>Pseudomonadota</taxon>
        <taxon>Gammaproteobacteria</taxon>
        <taxon>Cellvibrionales</taxon>
        <taxon>Halieaceae</taxon>
        <taxon>Luminiphilus</taxon>
    </lineage>
</organism>
<dbReference type="HOGENOM" id="CLU_025810_3_2_6"/>
<keyword evidence="4 8" id="KW-0479">Metal-binding</keyword>
<keyword evidence="5 8" id="KW-0378">Hydrolase</keyword>
<evidence type="ECO:0000256" key="1">
    <source>
        <dbReference type="ARBA" id="ARBA00010669"/>
    </source>
</evidence>
<dbReference type="GO" id="GO:0002100">
    <property type="term" value="P:tRNA wobble adenosine to inosine editing"/>
    <property type="evidence" value="ECO:0007669"/>
    <property type="project" value="UniProtKB-UniRule"/>
</dbReference>
<dbReference type="SUPFAM" id="SSF53927">
    <property type="entry name" value="Cytidine deaminase-like"/>
    <property type="match status" value="1"/>
</dbReference>
<dbReference type="PANTHER" id="PTHR11079:SF202">
    <property type="entry name" value="TRNA-SPECIFIC ADENOSINE DEAMINASE"/>
    <property type="match status" value="1"/>
</dbReference>
<dbReference type="InterPro" id="IPR016192">
    <property type="entry name" value="APOBEC/CMP_deaminase_Zn-bd"/>
</dbReference>
<name>B8KXG3_9GAMM</name>
<protein>
    <recommendedName>
        <fullName evidence="8">tRNA-specific adenosine deaminase</fullName>
        <ecNumber evidence="8">3.5.4.33</ecNumber>
    </recommendedName>
</protein>
<dbReference type="InterPro" id="IPR002125">
    <property type="entry name" value="CMP_dCMP_dom"/>
</dbReference>
<dbReference type="GO" id="GO:0052717">
    <property type="term" value="F:tRNA-specific adenosine-34 deaminase activity"/>
    <property type="evidence" value="ECO:0007669"/>
    <property type="project" value="UniProtKB-UniRule"/>
</dbReference>
<feature type="domain" description="CMP/dCMP-type deaminase" evidence="9">
    <location>
        <begin position="6"/>
        <end position="115"/>
    </location>
</feature>
<proteinExistence type="inferred from homology"/>
<dbReference type="InterPro" id="IPR028883">
    <property type="entry name" value="tRNA_aden_deaminase"/>
</dbReference>
<dbReference type="NCBIfam" id="NF008113">
    <property type="entry name" value="PRK10860.1"/>
    <property type="match status" value="1"/>
</dbReference>
<evidence type="ECO:0000256" key="5">
    <source>
        <dbReference type="ARBA" id="ARBA00022801"/>
    </source>
</evidence>
<comment type="function">
    <text evidence="8">Catalyzes the deamination of adenosine to inosine at the wobble position 34 of tRNA(Arg2).</text>
</comment>
<dbReference type="HAMAP" id="MF_00972">
    <property type="entry name" value="tRNA_aden_deaminase"/>
    <property type="match status" value="1"/>
</dbReference>
<comment type="subunit">
    <text evidence="2 8">Homodimer.</text>
</comment>
<keyword evidence="6 8" id="KW-0862">Zinc</keyword>
<dbReference type="EMBL" id="DS999411">
    <property type="protein sequence ID" value="EED34159.1"/>
    <property type="molecule type" value="Genomic_DNA"/>
</dbReference>
<comment type="catalytic activity">
    <reaction evidence="7 8">
        <text>adenosine(34) in tRNA + H2O + H(+) = inosine(34) in tRNA + NH4(+)</text>
        <dbReference type="Rhea" id="RHEA:43168"/>
        <dbReference type="Rhea" id="RHEA-COMP:10373"/>
        <dbReference type="Rhea" id="RHEA-COMP:10374"/>
        <dbReference type="ChEBI" id="CHEBI:15377"/>
        <dbReference type="ChEBI" id="CHEBI:15378"/>
        <dbReference type="ChEBI" id="CHEBI:28938"/>
        <dbReference type="ChEBI" id="CHEBI:74411"/>
        <dbReference type="ChEBI" id="CHEBI:82852"/>
        <dbReference type="EC" id="3.5.4.33"/>
    </reaction>
</comment>
<evidence type="ECO:0000313" key="11">
    <source>
        <dbReference type="Proteomes" id="UP000004699"/>
    </source>
</evidence>
<comment type="cofactor">
    <cofactor evidence="8">
        <name>Zn(2+)</name>
        <dbReference type="ChEBI" id="CHEBI:29105"/>
    </cofactor>
    <text evidence="8">Binds 1 zinc ion per subunit.</text>
</comment>
<keyword evidence="3 8" id="KW-0819">tRNA processing</keyword>
<dbReference type="AlphaFoldDB" id="B8KXG3"/>
<dbReference type="PROSITE" id="PS51747">
    <property type="entry name" value="CYT_DCMP_DEAMINASES_2"/>
    <property type="match status" value="1"/>
</dbReference>
<feature type="binding site" evidence="8">
    <location>
        <position position="90"/>
    </location>
    <ligand>
        <name>Zn(2+)</name>
        <dbReference type="ChEBI" id="CHEBI:29105"/>
        <note>catalytic</note>
    </ligand>
</feature>
<evidence type="ECO:0000259" key="9">
    <source>
        <dbReference type="PROSITE" id="PS51747"/>
    </source>
</evidence>
<dbReference type="STRING" id="565045.NOR51B_96"/>
<dbReference type="GO" id="GO:0008270">
    <property type="term" value="F:zinc ion binding"/>
    <property type="evidence" value="ECO:0007669"/>
    <property type="project" value="UniProtKB-UniRule"/>
</dbReference>
<dbReference type="EC" id="3.5.4.33" evidence="8"/>
<reference evidence="11" key="1">
    <citation type="journal article" date="2013" name="BMC Microbiol.">
        <title>Taxonomy and evolution of bacteriochlorophyll a-containing members of the OM60/NOR5 clade of marine gammaproteobacteria: description of Luminiphilus syltensis gen. nov., sp. nov., reclassification of Haliea rubra as Pseudohaliea rubra gen. nov., comb. nov., and emendation of Chromatocurvus halotolerans.</title>
        <authorList>
            <person name="Spring S."/>
            <person name="Riedel T."/>
            <person name="Sproer C."/>
            <person name="Yan S."/>
            <person name="Harder J."/>
            <person name="Fuchs B.M."/>
        </authorList>
    </citation>
    <scope>NUCLEOTIDE SEQUENCE [LARGE SCALE GENOMIC DNA]</scope>
    <source>
        <strain evidence="11">NOR51-B</strain>
    </source>
</reference>
<dbReference type="Proteomes" id="UP000004699">
    <property type="component" value="Unassembled WGS sequence"/>
</dbReference>
<evidence type="ECO:0000256" key="3">
    <source>
        <dbReference type="ARBA" id="ARBA00022694"/>
    </source>
</evidence>
<comment type="similarity">
    <text evidence="1">Belongs to the cytidine and deoxycytidylate deaminase family. ADAT2 subfamily.</text>
</comment>
<sequence>MTAFSDFDREMMSLALEKAAMAAAQGEVPVGAVVVMDGKVVATAGNGQIGDCDPTAHAEILALRDAARAIRNYRLAGATLYATLEPCTMCCGALVHARIGRLVYGALEPKAGAVVSTGAALDNPALNHRVTHAGGLLADESAMQLSRFFRGRRRGLTTRRAPGD</sequence>
<dbReference type="PANTHER" id="PTHR11079">
    <property type="entry name" value="CYTOSINE DEAMINASE FAMILY MEMBER"/>
    <property type="match status" value="1"/>
</dbReference>
<dbReference type="Gene3D" id="3.40.140.10">
    <property type="entry name" value="Cytidine Deaminase, domain 2"/>
    <property type="match status" value="1"/>
</dbReference>
<evidence type="ECO:0000313" key="10">
    <source>
        <dbReference type="EMBL" id="EED34159.1"/>
    </source>
</evidence>
<feature type="binding site" evidence="8">
    <location>
        <position position="87"/>
    </location>
    <ligand>
        <name>Zn(2+)</name>
        <dbReference type="ChEBI" id="CHEBI:29105"/>
        <note>catalytic</note>
    </ligand>
</feature>
<evidence type="ECO:0000256" key="7">
    <source>
        <dbReference type="ARBA" id="ARBA00048045"/>
    </source>
</evidence>